<keyword evidence="3" id="KW-0378">Hydrolase</keyword>
<keyword evidence="4" id="KW-1185">Reference proteome</keyword>
<proteinExistence type="predicted"/>
<evidence type="ECO:0000313" key="3">
    <source>
        <dbReference type="EMBL" id="GLD71434.1"/>
    </source>
</evidence>
<protein>
    <submittedName>
        <fullName evidence="3">Inactive carboxypeptidase-like protein X2</fullName>
    </submittedName>
</protein>
<feature type="region of interest" description="Disordered" evidence="1">
    <location>
        <begin position="52"/>
        <end position="135"/>
    </location>
</feature>
<evidence type="ECO:0000313" key="4">
    <source>
        <dbReference type="Proteomes" id="UP001279410"/>
    </source>
</evidence>
<evidence type="ECO:0000256" key="1">
    <source>
        <dbReference type="SAM" id="MobiDB-lite"/>
    </source>
</evidence>
<feature type="compositionally biased region" description="Acidic residues" evidence="1">
    <location>
        <begin position="52"/>
        <end position="66"/>
    </location>
</feature>
<reference evidence="3" key="1">
    <citation type="submission" date="2022-08" db="EMBL/GenBank/DDBJ databases">
        <title>Genome sequencing of akame (Lates japonicus).</title>
        <authorList>
            <person name="Hashiguchi Y."/>
            <person name="Takahashi H."/>
        </authorList>
    </citation>
    <scope>NUCLEOTIDE SEQUENCE</scope>
    <source>
        <strain evidence="3">Kochi</strain>
    </source>
</reference>
<feature type="chain" id="PRO_5042198421" evidence="2">
    <location>
        <begin position="23"/>
        <end position="135"/>
    </location>
</feature>
<name>A0AAD3NHX9_LATJO</name>
<dbReference type="GO" id="GO:0004180">
    <property type="term" value="F:carboxypeptidase activity"/>
    <property type="evidence" value="ECO:0007669"/>
    <property type="project" value="UniProtKB-KW"/>
</dbReference>
<feature type="compositionally biased region" description="Basic residues" evidence="1">
    <location>
        <begin position="109"/>
        <end position="125"/>
    </location>
</feature>
<feature type="compositionally biased region" description="Basic and acidic residues" evidence="1">
    <location>
        <begin position="78"/>
        <end position="97"/>
    </location>
</feature>
<comment type="caution">
    <text evidence="3">The sequence shown here is derived from an EMBL/GenBank/DDBJ whole genome shotgun (WGS) entry which is preliminary data.</text>
</comment>
<gene>
    <name evidence="3" type="ORF">AKAME5_002275600</name>
</gene>
<sequence length="135" mass="15100">MRAEVLVVWVSLTLCCILVCTGEDVKEDKLSTGRVQVRETRGLVKHRRQEEAVGDVEMADEPAEVVEVEKTKPKKKKTPEEIEAARAKKAVEKEAKVKKQKAPSPPKPKPTKKPKPTQTTKKPKAQKATMFKDDA</sequence>
<dbReference type="AlphaFoldDB" id="A0AAD3NHX9"/>
<keyword evidence="3" id="KW-0121">Carboxypeptidase</keyword>
<keyword evidence="2" id="KW-0732">Signal</keyword>
<dbReference type="EMBL" id="BRZM01000597">
    <property type="protein sequence ID" value="GLD71434.1"/>
    <property type="molecule type" value="Genomic_DNA"/>
</dbReference>
<evidence type="ECO:0000256" key="2">
    <source>
        <dbReference type="SAM" id="SignalP"/>
    </source>
</evidence>
<feature type="signal peptide" evidence="2">
    <location>
        <begin position="1"/>
        <end position="22"/>
    </location>
</feature>
<dbReference type="Proteomes" id="UP001279410">
    <property type="component" value="Unassembled WGS sequence"/>
</dbReference>
<keyword evidence="3" id="KW-0645">Protease</keyword>
<accession>A0AAD3NHX9</accession>
<organism evidence="3 4">
    <name type="scientific">Lates japonicus</name>
    <name type="common">Japanese lates</name>
    <dbReference type="NCBI Taxonomy" id="270547"/>
    <lineage>
        <taxon>Eukaryota</taxon>
        <taxon>Metazoa</taxon>
        <taxon>Chordata</taxon>
        <taxon>Craniata</taxon>
        <taxon>Vertebrata</taxon>
        <taxon>Euteleostomi</taxon>
        <taxon>Actinopterygii</taxon>
        <taxon>Neopterygii</taxon>
        <taxon>Teleostei</taxon>
        <taxon>Neoteleostei</taxon>
        <taxon>Acanthomorphata</taxon>
        <taxon>Carangaria</taxon>
        <taxon>Carangaria incertae sedis</taxon>
        <taxon>Centropomidae</taxon>
        <taxon>Lates</taxon>
    </lineage>
</organism>